<dbReference type="EMBL" id="JBCITK010000001">
    <property type="protein sequence ID" value="MEN0642315.1"/>
    <property type="molecule type" value="Genomic_DNA"/>
</dbReference>
<proteinExistence type="predicted"/>
<gene>
    <name evidence="1" type="ORF">MKY91_03950</name>
</gene>
<accession>A0ABU9VFB8</accession>
<evidence type="ECO:0000313" key="2">
    <source>
        <dbReference type="Proteomes" id="UP001418796"/>
    </source>
</evidence>
<organism evidence="1 2">
    <name type="scientific">Alkalicoccobacillus gibsonii</name>
    <dbReference type="NCBI Taxonomy" id="79881"/>
    <lineage>
        <taxon>Bacteria</taxon>
        <taxon>Bacillati</taxon>
        <taxon>Bacillota</taxon>
        <taxon>Bacilli</taxon>
        <taxon>Bacillales</taxon>
        <taxon>Bacillaceae</taxon>
        <taxon>Alkalicoccobacillus</taxon>
    </lineage>
</organism>
<dbReference type="Proteomes" id="UP001418796">
    <property type="component" value="Unassembled WGS sequence"/>
</dbReference>
<reference evidence="1 2" key="1">
    <citation type="submission" date="2024-03" db="EMBL/GenBank/DDBJ databases">
        <title>Bacilli Hybrid Assemblies.</title>
        <authorList>
            <person name="Kovac J."/>
        </authorList>
    </citation>
    <scope>NUCLEOTIDE SEQUENCE [LARGE SCALE GENOMIC DNA]</scope>
    <source>
        <strain evidence="1 2">FSL R7-0666</strain>
    </source>
</reference>
<dbReference type="Gene3D" id="3.40.50.300">
    <property type="entry name" value="P-loop containing nucleotide triphosphate hydrolases"/>
    <property type="match status" value="1"/>
</dbReference>
<evidence type="ECO:0000313" key="1">
    <source>
        <dbReference type="EMBL" id="MEN0642315.1"/>
    </source>
</evidence>
<comment type="caution">
    <text evidence="1">The sequence shown here is derived from an EMBL/GenBank/DDBJ whole genome shotgun (WGS) entry which is preliminary data.</text>
</comment>
<sequence>MKEVSIKLEYCYGIKDFTHTFDFSEKPTALIYSANGTMKTSLSKTLKALSKGETPKDEVFRERISTHILVDESEKPILNEEIFVVESYNEGFNSERTSALLVNKDLKKTYDEIHGKVDLKKEELLKELTKLSGIKTVEQEFKKLFQSEDILFILSSLEDEVLTSEVNELIMKLLSYKEMFNDKIISFVSDSNNTIDLGSYTELYNELLKGSSFLNEKFNHTNAETIGKSLSANGFFEADHSIILNGETSIHNEKDLKALISKEKEEILDNAELKALFTKIDNKLNKNKEMKGFRDLIALYPEIVEMYKEVKEFKRSFWISYLQKESINYRSLIDVYRKAKEEIKPILKQASEEVTLWQEVLNEFKERFTVPFKLTLENQKDVLLNDSAPSIKFEFMDKEENQVLNKPDLINVLSQGEKRAFYLLNIIYEIKARSLDNQRCLLVMDDIADSFDYKNKYAIVEYIKEINDTGNFRMIILTHNYDFYRTINSRLDIKNSLRYMTVKNNSGIRLVRGNYVGNVFNAWKNNIHKSNSMMIASIPFARNLAEYKSNSSEVYKKLTCLLHYKGKDSLTTTLTIRDLEEMYFDSWGYERSLPNKSKKIFDILFETANEISKIENEDINLENKVVISIATRVLIEKQIVRNIGENEQITKILGSKNSTPELIKLFEIEFPSEKNKIRVYNRVNLMTPENIHLNSFMFEPLLDISDEYLNRTYKEVLAFDQEGV</sequence>
<evidence type="ECO:0008006" key="3">
    <source>
        <dbReference type="Google" id="ProtNLM"/>
    </source>
</evidence>
<protein>
    <recommendedName>
        <fullName evidence="3">Phage infection protein</fullName>
    </recommendedName>
</protein>
<name>A0ABU9VFB8_9BACI</name>
<dbReference type="CDD" id="cd00267">
    <property type="entry name" value="ABC_ATPase"/>
    <property type="match status" value="1"/>
</dbReference>
<dbReference type="InterPro" id="IPR027417">
    <property type="entry name" value="P-loop_NTPase"/>
</dbReference>
<dbReference type="RefSeq" id="WP_343129446.1">
    <property type="nucleotide sequence ID" value="NZ_JBCITK010000001.1"/>
</dbReference>
<dbReference type="SUPFAM" id="SSF52540">
    <property type="entry name" value="P-loop containing nucleoside triphosphate hydrolases"/>
    <property type="match status" value="1"/>
</dbReference>
<keyword evidence="2" id="KW-1185">Reference proteome</keyword>